<accession>A0A4Y7T517</accession>
<protein>
    <recommendedName>
        <fullName evidence="10">Alpha-1,2-Mannosidase</fullName>
    </recommendedName>
</protein>
<evidence type="ECO:0000256" key="6">
    <source>
        <dbReference type="PIRSR" id="PIRSR601382-2"/>
    </source>
</evidence>
<dbReference type="STRING" id="71717.A0A4Y7T517"/>
<dbReference type="GO" id="GO:0000139">
    <property type="term" value="C:Golgi membrane"/>
    <property type="evidence" value="ECO:0007669"/>
    <property type="project" value="TreeGrafter"/>
</dbReference>
<dbReference type="SUPFAM" id="SSF48225">
    <property type="entry name" value="Seven-hairpin glycosidases"/>
    <property type="match status" value="1"/>
</dbReference>
<dbReference type="Gene3D" id="1.50.10.10">
    <property type="match status" value="1"/>
</dbReference>
<dbReference type="PANTHER" id="PTHR11742:SF6">
    <property type="entry name" value="MANNOSYL-OLIGOSACCHARIDE ALPHA-1,2-MANNOSIDASE IA-RELATED"/>
    <property type="match status" value="1"/>
</dbReference>
<reference evidence="8 9" key="1">
    <citation type="journal article" date="2019" name="Nat. Ecol. Evol.">
        <title>Megaphylogeny resolves global patterns of mushroom evolution.</title>
        <authorList>
            <person name="Varga T."/>
            <person name="Krizsan K."/>
            <person name="Foldi C."/>
            <person name="Dima B."/>
            <person name="Sanchez-Garcia M."/>
            <person name="Sanchez-Ramirez S."/>
            <person name="Szollosi G.J."/>
            <person name="Szarkandi J.G."/>
            <person name="Papp V."/>
            <person name="Albert L."/>
            <person name="Andreopoulos W."/>
            <person name="Angelini C."/>
            <person name="Antonin V."/>
            <person name="Barry K.W."/>
            <person name="Bougher N.L."/>
            <person name="Buchanan P."/>
            <person name="Buyck B."/>
            <person name="Bense V."/>
            <person name="Catcheside P."/>
            <person name="Chovatia M."/>
            <person name="Cooper J."/>
            <person name="Damon W."/>
            <person name="Desjardin D."/>
            <person name="Finy P."/>
            <person name="Geml J."/>
            <person name="Haridas S."/>
            <person name="Hughes K."/>
            <person name="Justo A."/>
            <person name="Karasinski D."/>
            <person name="Kautmanova I."/>
            <person name="Kiss B."/>
            <person name="Kocsube S."/>
            <person name="Kotiranta H."/>
            <person name="LaButti K.M."/>
            <person name="Lechner B.E."/>
            <person name="Liimatainen K."/>
            <person name="Lipzen A."/>
            <person name="Lukacs Z."/>
            <person name="Mihaltcheva S."/>
            <person name="Morgado L.N."/>
            <person name="Niskanen T."/>
            <person name="Noordeloos M.E."/>
            <person name="Ohm R.A."/>
            <person name="Ortiz-Santana B."/>
            <person name="Ovrebo C."/>
            <person name="Racz N."/>
            <person name="Riley R."/>
            <person name="Savchenko A."/>
            <person name="Shiryaev A."/>
            <person name="Soop K."/>
            <person name="Spirin V."/>
            <person name="Szebenyi C."/>
            <person name="Tomsovsky M."/>
            <person name="Tulloss R.E."/>
            <person name="Uehling J."/>
            <person name="Grigoriev I.V."/>
            <person name="Vagvolgyi C."/>
            <person name="Papp T."/>
            <person name="Martin F.M."/>
            <person name="Miettinen O."/>
            <person name="Hibbett D.S."/>
            <person name="Nagy L.G."/>
        </authorList>
    </citation>
    <scope>NUCLEOTIDE SEQUENCE [LARGE SCALE GENOMIC DNA]</scope>
    <source>
        <strain evidence="8 9">FP101781</strain>
    </source>
</reference>
<comment type="similarity">
    <text evidence="3">Belongs to the glycosyl hydrolase 47 family.</text>
</comment>
<dbReference type="InterPro" id="IPR050749">
    <property type="entry name" value="Glycosyl_Hydrolase_47"/>
</dbReference>
<evidence type="ECO:0000313" key="9">
    <source>
        <dbReference type="Proteomes" id="UP000298030"/>
    </source>
</evidence>
<dbReference type="GO" id="GO:0036503">
    <property type="term" value="P:ERAD pathway"/>
    <property type="evidence" value="ECO:0007669"/>
    <property type="project" value="UniProtKB-ARBA"/>
</dbReference>
<dbReference type="PANTHER" id="PTHR11742">
    <property type="entry name" value="MANNOSYL-OLIGOSACCHARIDE ALPHA-1,2-MANNOSIDASE-RELATED"/>
    <property type="match status" value="1"/>
</dbReference>
<name>A0A4Y7T517_COPMI</name>
<evidence type="ECO:0000256" key="7">
    <source>
        <dbReference type="SAM" id="MobiDB-lite"/>
    </source>
</evidence>
<proteinExistence type="inferred from homology"/>
<dbReference type="GO" id="GO:0005509">
    <property type="term" value="F:calcium ion binding"/>
    <property type="evidence" value="ECO:0007669"/>
    <property type="project" value="InterPro"/>
</dbReference>
<dbReference type="InterPro" id="IPR012341">
    <property type="entry name" value="6hp_glycosidase-like_sf"/>
</dbReference>
<sequence>MGGTGARTEERIGMSRAWRTLTRDHHTTRVTSSGQKPSSPSSSPFRLTGDHRYRDIGWKIFQSIEKHCKVESGGYASILDVMNANNPQKEDKMETFFMGETLKYLWLLFADESVLPLDEFVFNTEAHPLPVFHPSLRTGFS</sequence>
<evidence type="ECO:0000256" key="2">
    <source>
        <dbReference type="ARBA" id="ARBA00004922"/>
    </source>
</evidence>
<keyword evidence="6" id="KW-0479">Metal-binding</keyword>
<dbReference type="EMBL" id="QPFP01000028">
    <property type="protein sequence ID" value="TEB29263.1"/>
    <property type="molecule type" value="Genomic_DNA"/>
</dbReference>
<keyword evidence="6" id="KW-0106">Calcium</keyword>
<dbReference type="GO" id="GO:0005783">
    <property type="term" value="C:endoplasmic reticulum"/>
    <property type="evidence" value="ECO:0007669"/>
    <property type="project" value="TreeGrafter"/>
</dbReference>
<dbReference type="Proteomes" id="UP000298030">
    <property type="component" value="Unassembled WGS sequence"/>
</dbReference>
<keyword evidence="5" id="KW-1015">Disulfide bond</keyword>
<comment type="pathway">
    <text evidence="2">Protein modification; protein glycosylation.</text>
</comment>
<evidence type="ECO:0000256" key="1">
    <source>
        <dbReference type="ARBA" id="ARBA00001913"/>
    </source>
</evidence>
<dbReference type="InterPro" id="IPR001382">
    <property type="entry name" value="Glyco_hydro_47"/>
</dbReference>
<keyword evidence="9" id="KW-1185">Reference proteome</keyword>
<evidence type="ECO:0000256" key="4">
    <source>
        <dbReference type="ARBA" id="ARBA00022801"/>
    </source>
</evidence>
<dbReference type="OrthoDB" id="8118055at2759"/>
<feature type="binding site" evidence="6">
    <location>
        <position position="124"/>
    </location>
    <ligand>
        <name>Ca(2+)</name>
        <dbReference type="ChEBI" id="CHEBI:29108"/>
    </ligand>
</feature>
<dbReference type="GO" id="GO:0005975">
    <property type="term" value="P:carbohydrate metabolic process"/>
    <property type="evidence" value="ECO:0007669"/>
    <property type="project" value="InterPro"/>
</dbReference>
<dbReference type="Pfam" id="PF01532">
    <property type="entry name" value="Glyco_hydro_47"/>
    <property type="match status" value="1"/>
</dbReference>
<keyword evidence="4" id="KW-0378">Hydrolase</keyword>
<gene>
    <name evidence="8" type="ORF">FA13DRAFT_670553</name>
</gene>
<dbReference type="GO" id="GO:0004571">
    <property type="term" value="F:mannosyl-oligosaccharide 1,2-alpha-mannosidase activity"/>
    <property type="evidence" value="ECO:0007669"/>
    <property type="project" value="InterPro"/>
</dbReference>
<dbReference type="AlphaFoldDB" id="A0A4Y7T517"/>
<feature type="compositionally biased region" description="Low complexity" evidence="7">
    <location>
        <begin position="32"/>
        <end position="44"/>
    </location>
</feature>
<comment type="caution">
    <text evidence="8">The sequence shown here is derived from an EMBL/GenBank/DDBJ whole genome shotgun (WGS) entry which is preliminary data.</text>
</comment>
<dbReference type="InterPro" id="IPR036026">
    <property type="entry name" value="Seven-hairpin_glycosidases"/>
</dbReference>
<evidence type="ECO:0000313" key="8">
    <source>
        <dbReference type="EMBL" id="TEB29263.1"/>
    </source>
</evidence>
<feature type="region of interest" description="Disordered" evidence="7">
    <location>
        <begin position="1"/>
        <end position="49"/>
    </location>
</feature>
<evidence type="ECO:0000256" key="3">
    <source>
        <dbReference type="ARBA" id="ARBA00007658"/>
    </source>
</evidence>
<evidence type="ECO:0008006" key="10">
    <source>
        <dbReference type="Google" id="ProtNLM"/>
    </source>
</evidence>
<evidence type="ECO:0000256" key="5">
    <source>
        <dbReference type="ARBA" id="ARBA00023157"/>
    </source>
</evidence>
<organism evidence="8 9">
    <name type="scientific">Coprinellus micaceus</name>
    <name type="common">Glistening ink-cap mushroom</name>
    <name type="synonym">Coprinus micaceus</name>
    <dbReference type="NCBI Taxonomy" id="71717"/>
    <lineage>
        <taxon>Eukaryota</taxon>
        <taxon>Fungi</taxon>
        <taxon>Dikarya</taxon>
        <taxon>Basidiomycota</taxon>
        <taxon>Agaricomycotina</taxon>
        <taxon>Agaricomycetes</taxon>
        <taxon>Agaricomycetidae</taxon>
        <taxon>Agaricales</taxon>
        <taxon>Agaricineae</taxon>
        <taxon>Psathyrellaceae</taxon>
        <taxon>Coprinellus</taxon>
    </lineage>
</organism>
<comment type="cofactor">
    <cofactor evidence="1 6">
        <name>Ca(2+)</name>
        <dbReference type="ChEBI" id="CHEBI:29108"/>
    </cofactor>
</comment>